<dbReference type="InterPro" id="IPR027450">
    <property type="entry name" value="AlkB-like"/>
</dbReference>
<dbReference type="InterPro" id="IPR029063">
    <property type="entry name" value="SAM-dependent_MTases_sf"/>
</dbReference>
<dbReference type="InterPro" id="IPR000241">
    <property type="entry name" value="RlmKL-like_Mtase"/>
</dbReference>
<dbReference type="GO" id="GO:0005737">
    <property type="term" value="C:cytoplasm"/>
    <property type="evidence" value="ECO:0007669"/>
    <property type="project" value="UniProtKB-SubCell"/>
</dbReference>
<dbReference type="PROSITE" id="PS51471">
    <property type="entry name" value="FE2OG_OXY"/>
    <property type="match status" value="1"/>
</dbReference>
<organism evidence="7 8">
    <name type="scientific">Cylindrotheca closterium</name>
    <dbReference type="NCBI Taxonomy" id="2856"/>
    <lineage>
        <taxon>Eukaryota</taxon>
        <taxon>Sar</taxon>
        <taxon>Stramenopiles</taxon>
        <taxon>Ochrophyta</taxon>
        <taxon>Bacillariophyta</taxon>
        <taxon>Bacillariophyceae</taxon>
        <taxon>Bacillariophycidae</taxon>
        <taxon>Bacillariales</taxon>
        <taxon>Bacillariaceae</taxon>
        <taxon>Cylindrotheca</taxon>
    </lineage>
</organism>
<dbReference type="Pfam" id="PF13532">
    <property type="entry name" value="2OG-FeII_Oxy_2"/>
    <property type="match status" value="1"/>
</dbReference>
<evidence type="ECO:0000313" key="7">
    <source>
        <dbReference type="EMBL" id="CAJ1922819.1"/>
    </source>
</evidence>
<accession>A0AAD2FBF9</accession>
<comment type="subcellular location">
    <subcellularLocation>
        <location evidence="1">Cytoplasm</location>
    </subcellularLocation>
</comment>
<keyword evidence="2" id="KW-0963">Cytoplasm</keyword>
<dbReference type="Gene3D" id="2.60.120.590">
    <property type="entry name" value="Alpha-ketoglutarate-dependent dioxygenase AlkB-like"/>
    <property type="match status" value="1"/>
</dbReference>
<evidence type="ECO:0000256" key="5">
    <source>
        <dbReference type="ARBA" id="ARBA00022694"/>
    </source>
</evidence>
<reference evidence="7" key="1">
    <citation type="submission" date="2023-08" db="EMBL/GenBank/DDBJ databases">
        <authorList>
            <person name="Audoor S."/>
            <person name="Bilcke G."/>
        </authorList>
    </citation>
    <scope>NUCLEOTIDE SEQUENCE</scope>
</reference>
<evidence type="ECO:0000256" key="3">
    <source>
        <dbReference type="ARBA" id="ARBA00022603"/>
    </source>
</evidence>
<dbReference type="PRINTS" id="PR00507">
    <property type="entry name" value="N12N6MTFRASE"/>
</dbReference>
<dbReference type="Gene3D" id="3.40.50.150">
    <property type="entry name" value="Vaccinia Virus protein VP39"/>
    <property type="match status" value="1"/>
</dbReference>
<evidence type="ECO:0000259" key="6">
    <source>
        <dbReference type="PROSITE" id="PS51471"/>
    </source>
</evidence>
<dbReference type="Gene3D" id="3.30.2130.30">
    <property type="match status" value="1"/>
</dbReference>
<dbReference type="SUPFAM" id="SSF51197">
    <property type="entry name" value="Clavaminate synthase-like"/>
    <property type="match status" value="1"/>
</dbReference>
<dbReference type="PANTHER" id="PTHR14911:SF13">
    <property type="entry name" value="TRNA (GUANINE(6)-N2)-METHYLTRANSFERASE THUMP3"/>
    <property type="match status" value="1"/>
</dbReference>
<dbReference type="AlphaFoldDB" id="A0AAD2FBF9"/>
<keyword evidence="4" id="KW-0808">Transferase</keyword>
<sequence length="675" mass="76167">MVNPDFLIPLETPCVFYDEDFLPKGDADGYYAKLLKEIKWEKSAKINRWVSLHHNLTGEEDYKYRDAPGAAQQGFHETVDHIRKLAEDWYEKEAGRRVEFNVCLLNYYENGQQRIGWHSDREEVGRSTPIASISLGTPRHFLIRSKVNGVQDRASLDLANGSLVIMENACQMEYLHSVPKQTEIETGRINLTFRCKEEGDLTLGEEAHELRDNCIMNLTDGMAADASGWSPVSDATKSVFGDNVRSTELDPDYPEIYFLVSTNLGAERYCAAEMTEVLDSAGLLMDMWSIVAAPMGLDGLVACSSKEKEPDTDLIRQITSLFLNLRSAQHVLNYHSHFGLEEIGEDPAKVDGETLYQYYKKQLVEGKMSVPPLEKLGKGTFRVTCERIGGPHAFQSSQVQFEMGGAMVEYYSKIKPKMEDYDVCVYVFVIGYQVVVATQLNVNDLSKERHFLQFRNAVTIKTNLAYAMVRLADITAGDRIADPFCGSGTLILEALEVYHKKLFCVGMDVSRRSANGAKQNAVAENCGDDVCKFVCCDARGLRKHLEDDSVDAIISNLPWGIMTGHKDVSDLKTMYEIFLRTAWYVLKPGGRIVMLVLRGLQITRIVRKLSGRFRLLSVNVVRTTNNLPCIVVVEKLKEDEIRDSIKGQLAHFNQYINVSPEIYHAIHNEDIDEQI</sequence>
<dbReference type="SUPFAM" id="SSF53335">
    <property type="entry name" value="S-adenosyl-L-methionine-dependent methyltransferases"/>
    <property type="match status" value="1"/>
</dbReference>
<name>A0AAD2FBF9_9STRA</name>
<keyword evidence="5" id="KW-0819">tRNA processing</keyword>
<proteinExistence type="predicted"/>
<dbReference type="PROSITE" id="PS01261">
    <property type="entry name" value="UPF0020"/>
    <property type="match status" value="1"/>
</dbReference>
<dbReference type="GO" id="GO:0043527">
    <property type="term" value="C:tRNA methyltransferase complex"/>
    <property type="evidence" value="ECO:0007669"/>
    <property type="project" value="UniProtKB-ARBA"/>
</dbReference>
<dbReference type="SUPFAM" id="SSF143437">
    <property type="entry name" value="THUMP domain-like"/>
    <property type="match status" value="1"/>
</dbReference>
<dbReference type="Proteomes" id="UP001295423">
    <property type="component" value="Unassembled WGS sequence"/>
</dbReference>
<dbReference type="EMBL" id="CAKOGP040000002">
    <property type="protein sequence ID" value="CAJ1922819.1"/>
    <property type="molecule type" value="Genomic_DNA"/>
</dbReference>
<protein>
    <recommendedName>
        <fullName evidence="6">Fe2OG dioxygenase domain-containing protein</fullName>
    </recommendedName>
</protein>
<keyword evidence="3" id="KW-0489">Methyltransferase</keyword>
<feature type="domain" description="Fe2OG dioxygenase" evidence="6">
    <location>
        <begin position="99"/>
        <end position="197"/>
    </location>
</feature>
<dbReference type="Pfam" id="PF01170">
    <property type="entry name" value="UPF0020"/>
    <property type="match status" value="1"/>
</dbReference>
<dbReference type="InterPro" id="IPR005123">
    <property type="entry name" value="Oxoglu/Fe-dep_dioxygenase_dom"/>
</dbReference>
<dbReference type="InterPro" id="IPR037151">
    <property type="entry name" value="AlkB-like_sf"/>
</dbReference>
<dbReference type="CDD" id="cd02440">
    <property type="entry name" value="AdoMet_MTases"/>
    <property type="match status" value="1"/>
</dbReference>
<comment type="caution">
    <text evidence="7">The sequence shown here is derived from an EMBL/GenBank/DDBJ whole genome shotgun (WGS) entry which is preliminary data.</text>
</comment>
<dbReference type="InterPro" id="IPR053943">
    <property type="entry name" value="RlmKL-like_Mtase_CS"/>
</dbReference>
<dbReference type="GO" id="GO:0030488">
    <property type="term" value="P:tRNA methylation"/>
    <property type="evidence" value="ECO:0007669"/>
    <property type="project" value="TreeGrafter"/>
</dbReference>
<keyword evidence="8" id="KW-1185">Reference proteome</keyword>
<evidence type="ECO:0000256" key="2">
    <source>
        <dbReference type="ARBA" id="ARBA00022490"/>
    </source>
</evidence>
<dbReference type="GO" id="GO:0016423">
    <property type="term" value="F:tRNA (guanine) methyltransferase activity"/>
    <property type="evidence" value="ECO:0007669"/>
    <property type="project" value="TreeGrafter"/>
</dbReference>
<gene>
    <name evidence="7" type="ORF">CYCCA115_LOCUS996</name>
</gene>
<dbReference type="PANTHER" id="PTHR14911">
    <property type="entry name" value="THUMP DOMAIN-CONTAINING"/>
    <property type="match status" value="1"/>
</dbReference>
<evidence type="ECO:0000256" key="4">
    <source>
        <dbReference type="ARBA" id="ARBA00022679"/>
    </source>
</evidence>
<evidence type="ECO:0000256" key="1">
    <source>
        <dbReference type="ARBA" id="ARBA00004496"/>
    </source>
</evidence>
<evidence type="ECO:0000313" key="8">
    <source>
        <dbReference type="Proteomes" id="UP001295423"/>
    </source>
</evidence>